<dbReference type="PROSITE" id="PS00681">
    <property type="entry name" value="CHAPERONINS_CPN10"/>
    <property type="match status" value="1"/>
</dbReference>
<evidence type="ECO:0000256" key="2">
    <source>
        <dbReference type="ARBA" id="ARBA00023186"/>
    </source>
</evidence>
<organism evidence="5 6">
    <name type="scientific">Pseudobacter ginsenosidimutans</name>
    <dbReference type="NCBI Taxonomy" id="661488"/>
    <lineage>
        <taxon>Bacteria</taxon>
        <taxon>Pseudomonadati</taxon>
        <taxon>Bacteroidota</taxon>
        <taxon>Chitinophagia</taxon>
        <taxon>Chitinophagales</taxon>
        <taxon>Chitinophagaceae</taxon>
        <taxon>Pseudobacter</taxon>
    </lineage>
</organism>
<gene>
    <name evidence="3" type="primary">groES</name>
    <name evidence="3" type="synonym">groS</name>
    <name evidence="5" type="ORF">EV199_2733</name>
</gene>
<evidence type="ECO:0000256" key="1">
    <source>
        <dbReference type="ARBA" id="ARBA00006975"/>
    </source>
</evidence>
<accession>A0A4Q7MR14</accession>
<evidence type="ECO:0000313" key="5">
    <source>
        <dbReference type="EMBL" id="RZS70838.1"/>
    </source>
</evidence>
<reference evidence="5 6" key="1">
    <citation type="submission" date="2019-02" db="EMBL/GenBank/DDBJ databases">
        <title>Genomic Encyclopedia of Type Strains, Phase IV (KMG-IV): sequencing the most valuable type-strain genomes for metagenomic binning, comparative biology and taxonomic classification.</title>
        <authorList>
            <person name="Goeker M."/>
        </authorList>
    </citation>
    <scope>NUCLEOTIDE SEQUENCE [LARGE SCALE GENOMIC DNA]</scope>
    <source>
        <strain evidence="5 6">DSM 18116</strain>
    </source>
</reference>
<dbReference type="GO" id="GO:0044183">
    <property type="term" value="F:protein folding chaperone"/>
    <property type="evidence" value="ECO:0007669"/>
    <property type="project" value="InterPro"/>
</dbReference>
<dbReference type="AlphaFoldDB" id="A0A4Q7MR14"/>
<protein>
    <recommendedName>
        <fullName evidence="3">Co-chaperonin GroES</fullName>
    </recommendedName>
    <alternativeName>
        <fullName evidence="3">10 kDa chaperonin</fullName>
    </alternativeName>
    <alternativeName>
        <fullName evidence="3">Chaperonin-10</fullName>
        <shortName evidence="3">Cpn10</shortName>
    </alternativeName>
</protein>
<dbReference type="InterPro" id="IPR020818">
    <property type="entry name" value="Chaperonin_GroES"/>
</dbReference>
<comment type="similarity">
    <text evidence="1 3 4">Belongs to the GroES chaperonin family.</text>
</comment>
<comment type="subunit">
    <text evidence="3">Heptamer of 7 subunits arranged in a ring. Interacts with the chaperonin GroEL.</text>
</comment>
<dbReference type="EMBL" id="SGXA01000002">
    <property type="protein sequence ID" value="RZS70838.1"/>
    <property type="molecule type" value="Genomic_DNA"/>
</dbReference>
<sequence>MKPALAYKLKIAILNTNVNDCYSSFMNLCFIIQNHKTMANNFKFTPLHDRVIVKPAPGEDKTAGGIIIPDTAKEKPQRGTVVAAGPGKKDEPVTVRSGDTVLYGKYAGTEIQVNGENLLIMRESDIFAVL</sequence>
<dbReference type="InterPro" id="IPR011032">
    <property type="entry name" value="GroES-like_sf"/>
</dbReference>
<dbReference type="Gene3D" id="2.30.33.40">
    <property type="entry name" value="GroES chaperonin"/>
    <property type="match status" value="1"/>
</dbReference>
<keyword evidence="3" id="KW-0963">Cytoplasm</keyword>
<dbReference type="NCBIfam" id="NF001533">
    <property type="entry name" value="PRK00364.2-4"/>
    <property type="match status" value="1"/>
</dbReference>
<evidence type="ECO:0000313" key="6">
    <source>
        <dbReference type="Proteomes" id="UP000293874"/>
    </source>
</evidence>
<name>A0A4Q7MR14_9BACT</name>
<dbReference type="PANTHER" id="PTHR10772">
    <property type="entry name" value="10 KDA HEAT SHOCK PROTEIN"/>
    <property type="match status" value="1"/>
</dbReference>
<dbReference type="InterPro" id="IPR037124">
    <property type="entry name" value="Chaperonin_GroES_sf"/>
</dbReference>
<dbReference type="PANTHER" id="PTHR10772:SF58">
    <property type="entry name" value="CO-CHAPERONIN GROES"/>
    <property type="match status" value="1"/>
</dbReference>
<dbReference type="GO" id="GO:0051082">
    <property type="term" value="F:unfolded protein binding"/>
    <property type="evidence" value="ECO:0007669"/>
    <property type="project" value="TreeGrafter"/>
</dbReference>
<dbReference type="NCBIfam" id="NF001531">
    <property type="entry name" value="PRK00364.2-2"/>
    <property type="match status" value="1"/>
</dbReference>
<dbReference type="CDD" id="cd00320">
    <property type="entry name" value="cpn10"/>
    <property type="match status" value="1"/>
</dbReference>
<comment type="caution">
    <text evidence="5">The sequence shown here is derived from an EMBL/GenBank/DDBJ whole genome shotgun (WGS) entry which is preliminary data.</text>
</comment>
<dbReference type="GO" id="GO:0005524">
    <property type="term" value="F:ATP binding"/>
    <property type="evidence" value="ECO:0007669"/>
    <property type="project" value="InterPro"/>
</dbReference>
<evidence type="ECO:0000256" key="3">
    <source>
        <dbReference type="HAMAP-Rule" id="MF_00580"/>
    </source>
</evidence>
<keyword evidence="2 3" id="KW-0143">Chaperone</keyword>
<dbReference type="SMART" id="SM00883">
    <property type="entry name" value="Cpn10"/>
    <property type="match status" value="1"/>
</dbReference>
<dbReference type="FunFam" id="2.30.33.40:FF:000001">
    <property type="entry name" value="10 kDa chaperonin"/>
    <property type="match status" value="1"/>
</dbReference>
<dbReference type="Proteomes" id="UP000293874">
    <property type="component" value="Unassembled WGS sequence"/>
</dbReference>
<comment type="subcellular location">
    <subcellularLocation>
        <location evidence="3">Cytoplasm</location>
    </subcellularLocation>
</comment>
<comment type="function">
    <text evidence="3 4">Together with the chaperonin GroEL, plays an essential role in assisting protein folding. The GroEL-GroES system forms a nano-cage that allows encapsulation of the non-native substrate proteins and provides a physical environment optimized to promote and accelerate protein folding. GroES binds to the apical surface of the GroEL ring, thereby capping the opening of the GroEL channel.</text>
</comment>
<keyword evidence="6" id="KW-1185">Reference proteome</keyword>
<dbReference type="SUPFAM" id="SSF50129">
    <property type="entry name" value="GroES-like"/>
    <property type="match status" value="1"/>
</dbReference>
<dbReference type="InterPro" id="IPR018369">
    <property type="entry name" value="Chaprnonin_Cpn10_CS"/>
</dbReference>
<dbReference type="GO" id="GO:0046872">
    <property type="term" value="F:metal ion binding"/>
    <property type="evidence" value="ECO:0007669"/>
    <property type="project" value="TreeGrafter"/>
</dbReference>
<dbReference type="PRINTS" id="PR00297">
    <property type="entry name" value="CHAPERONIN10"/>
</dbReference>
<evidence type="ECO:0000256" key="4">
    <source>
        <dbReference type="RuleBase" id="RU000535"/>
    </source>
</evidence>
<dbReference type="HAMAP" id="MF_00580">
    <property type="entry name" value="CH10"/>
    <property type="match status" value="1"/>
</dbReference>
<dbReference type="GO" id="GO:0005737">
    <property type="term" value="C:cytoplasm"/>
    <property type="evidence" value="ECO:0007669"/>
    <property type="project" value="UniProtKB-SubCell"/>
</dbReference>
<dbReference type="GO" id="GO:0051087">
    <property type="term" value="F:protein-folding chaperone binding"/>
    <property type="evidence" value="ECO:0007669"/>
    <property type="project" value="TreeGrafter"/>
</dbReference>
<proteinExistence type="inferred from homology"/>
<dbReference type="Pfam" id="PF00166">
    <property type="entry name" value="Cpn10"/>
    <property type="match status" value="1"/>
</dbReference>